<proteinExistence type="predicted"/>
<comment type="caution">
    <text evidence="1">The sequence shown here is derived from an EMBL/GenBank/DDBJ whole genome shotgun (WGS) entry which is preliminary data.</text>
</comment>
<evidence type="ECO:0000313" key="2">
    <source>
        <dbReference type="Proteomes" id="UP001151752"/>
    </source>
</evidence>
<protein>
    <submittedName>
        <fullName evidence="1">Uncharacterized protein</fullName>
    </submittedName>
</protein>
<organism evidence="1 2">
    <name type="scientific">Salix koriyanagi</name>
    <dbReference type="NCBI Taxonomy" id="2511006"/>
    <lineage>
        <taxon>Eukaryota</taxon>
        <taxon>Viridiplantae</taxon>
        <taxon>Streptophyta</taxon>
        <taxon>Embryophyta</taxon>
        <taxon>Tracheophyta</taxon>
        <taxon>Spermatophyta</taxon>
        <taxon>Magnoliopsida</taxon>
        <taxon>eudicotyledons</taxon>
        <taxon>Gunneridae</taxon>
        <taxon>Pentapetalae</taxon>
        <taxon>rosids</taxon>
        <taxon>fabids</taxon>
        <taxon>Malpighiales</taxon>
        <taxon>Salicaceae</taxon>
        <taxon>Saliceae</taxon>
        <taxon>Salix</taxon>
    </lineage>
</organism>
<reference evidence="1" key="1">
    <citation type="submission" date="2022-11" db="EMBL/GenBank/DDBJ databases">
        <authorList>
            <person name="Hyden B.L."/>
            <person name="Feng K."/>
            <person name="Yates T."/>
            <person name="Jawdy S."/>
            <person name="Smart L.B."/>
            <person name="Muchero W."/>
        </authorList>
    </citation>
    <scope>NUCLEOTIDE SEQUENCE</scope>
    <source>
        <tissue evidence="1">Shoot tip</tissue>
    </source>
</reference>
<dbReference type="EMBL" id="JAPFFM010000010">
    <property type="protein sequence ID" value="KAJ6739115.1"/>
    <property type="molecule type" value="Genomic_DNA"/>
</dbReference>
<keyword evidence="2" id="KW-1185">Reference proteome</keyword>
<sequence>MENQAEEVTFDMDALRVNLPQKEGVVEYYSGNQGHLHAWLMFNVLKI</sequence>
<gene>
    <name evidence="1" type="ORF">OIU74_003972</name>
</gene>
<dbReference type="AlphaFoldDB" id="A0A9Q0UZ72"/>
<dbReference type="Proteomes" id="UP001151752">
    <property type="component" value="Chromosome 4"/>
</dbReference>
<accession>A0A9Q0UZ72</accession>
<reference evidence="1" key="2">
    <citation type="journal article" date="2023" name="Int. J. Mol. Sci.">
        <title>De Novo Assembly and Annotation of 11 Diverse Shrub Willow (Salix) Genomes Reveals Novel Gene Organization in Sex-Linked Regions.</title>
        <authorList>
            <person name="Hyden B."/>
            <person name="Feng K."/>
            <person name="Yates T.B."/>
            <person name="Jawdy S."/>
            <person name="Cereghino C."/>
            <person name="Smart L.B."/>
            <person name="Muchero W."/>
        </authorList>
    </citation>
    <scope>NUCLEOTIDE SEQUENCE</scope>
    <source>
        <tissue evidence="1">Shoot tip</tissue>
    </source>
</reference>
<evidence type="ECO:0000313" key="1">
    <source>
        <dbReference type="EMBL" id="KAJ6739115.1"/>
    </source>
</evidence>
<name>A0A9Q0UZ72_9ROSI</name>